<keyword evidence="1" id="KW-1133">Transmembrane helix</keyword>
<gene>
    <name evidence="2" type="ORF">LU635_14200</name>
</gene>
<feature type="transmembrane region" description="Helical" evidence="1">
    <location>
        <begin position="157"/>
        <end position="179"/>
    </location>
</feature>
<dbReference type="Pfam" id="PF03929">
    <property type="entry name" value="PepSY_TM"/>
    <property type="match status" value="1"/>
</dbReference>
<comment type="caution">
    <text evidence="2">The sequence shown here is derived from an EMBL/GenBank/DDBJ whole genome shotgun (WGS) entry which is preliminary data.</text>
</comment>
<evidence type="ECO:0000313" key="3">
    <source>
        <dbReference type="Proteomes" id="UP001139344"/>
    </source>
</evidence>
<sequence>MTANKKRKQQARTLRIFRKVHRYTGAFLFIFFFFISVSGLLLGWKKDSKGIILPPSYQGSTAELKDWLPLDSLHQKAVLILKDSVSPTLSSKIDRIDVRKEKGMVKFIFEDHYYGIQLDGATGELLNIGKRHSDLIENIHDGSVLDNYFGTSGWIKLLYTSVTGIALLTFTITGFWLWYGPKRMRKAKQQ</sequence>
<proteinExistence type="predicted"/>
<evidence type="ECO:0000313" key="2">
    <source>
        <dbReference type="EMBL" id="MCG9972798.1"/>
    </source>
</evidence>
<name>A0A9X2A9E7_9FLAO</name>
<keyword evidence="3" id="KW-1185">Reference proteome</keyword>
<keyword evidence="1" id="KW-0472">Membrane</keyword>
<dbReference type="Proteomes" id="UP001139344">
    <property type="component" value="Unassembled WGS sequence"/>
</dbReference>
<accession>A0A9X2A9E7</accession>
<feature type="transmembrane region" description="Helical" evidence="1">
    <location>
        <begin position="20"/>
        <end position="44"/>
    </location>
</feature>
<organism evidence="2 3">
    <name type="scientific">Christiangramia crocea</name>
    <dbReference type="NCBI Taxonomy" id="2904124"/>
    <lineage>
        <taxon>Bacteria</taxon>
        <taxon>Pseudomonadati</taxon>
        <taxon>Bacteroidota</taxon>
        <taxon>Flavobacteriia</taxon>
        <taxon>Flavobacteriales</taxon>
        <taxon>Flavobacteriaceae</taxon>
        <taxon>Christiangramia</taxon>
    </lineage>
</organism>
<evidence type="ECO:0000256" key="1">
    <source>
        <dbReference type="SAM" id="Phobius"/>
    </source>
</evidence>
<protein>
    <submittedName>
        <fullName evidence="2">PepSY domain-containing protein</fullName>
    </submittedName>
</protein>
<dbReference type="AlphaFoldDB" id="A0A9X2A9E7"/>
<dbReference type="InterPro" id="IPR005625">
    <property type="entry name" value="PepSY-ass_TM"/>
</dbReference>
<dbReference type="RefSeq" id="WP_240100154.1">
    <property type="nucleotide sequence ID" value="NZ_JAJSON010000025.1"/>
</dbReference>
<keyword evidence="1" id="KW-0812">Transmembrane</keyword>
<dbReference type="EMBL" id="JAJSON010000025">
    <property type="protein sequence ID" value="MCG9972798.1"/>
    <property type="molecule type" value="Genomic_DNA"/>
</dbReference>
<reference evidence="2" key="1">
    <citation type="submission" date="2021-12" db="EMBL/GenBank/DDBJ databases">
        <title>Description of Gramella crocea sp. nov., a new bacterium isolated from activated sludge.</title>
        <authorList>
            <person name="Zhang X."/>
        </authorList>
    </citation>
    <scope>NUCLEOTIDE SEQUENCE</scope>
    <source>
        <strain evidence="2">YB25</strain>
    </source>
</reference>